<organism evidence="1 2">
    <name type="scientific">Ceraceosorus guamensis</name>
    <dbReference type="NCBI Taxonomy" id="1522189"/>
    <lineage>
        <taxon>Eukaryota</taxon>
        <taxon>Fungi</taxon>
        <taxon>Dikarya</taxon>
        <taxon>Basidiomycota</taxon>
        <taxon>Ustilaginomycotina</taxon>
        <taxon>Exobasidiomycetes</taxon>
        <taxon>Ceraceosorales</taxon>
        <taxon>Ceraceosoraceae</taxon>
        <taxon>Ceraceosorus</taxon>
    </lineage>
</organism>
<sequence length="63" mass="6999">MSTAPRMSAGDLVLSSAWWWWCTYKSVRTFASKDSMRADEGHFTAAAIAIEPVFFVEISRAGP</sequence>
<dbReference type="InParanoid" id="A0A316W746"/>
<dbReference type="EMBL" id="KZ819355">
    <property type="protein sequence ID" value="PWN45434.1"/>
    <property type="molecule type" value="Genomic_DNA"/>
</dbReference>
<dbReference type="AlphaFoldDB" id="A0A316W746"/>
<keyword evidence="2" id="KW-1185">Reference proteome</keyword>
<evidence type="ECO:0000313" key="2">
    <source>
        <dbReference type="Proteomes" id="UP000245783"/>
    </source>
</evidence>
<dbReference type="RefSeq" id="XP_025372594.1">
    <property type="nucleotide sequence ID" value="XM_025512946.1"/>
</dbReference>
<dbReference type="GeneID" id="37034816"/>
<reference evidence="1 2" key="1">
    <citation type="journal article" date="2018" name="Mol. Biol. Evol.">
        <title>Broad Genomic Sampling Reveals a Smut Pathogenic Ancestry of the Fungal Clade Ustilaginomycotina.</title>
        <authorList>
            <person name="Kijpornyongpan T."/>
            <person name="Mondo S.J."/>
            <person name="Barry K."/>
            <person name="Sandor L."/>
            <person name="Lee J."/>
            <person name="Lipzen A."/>
            <person name="Pangilinan J."/>
            <person name="LaButti K."/>
            <person name="Hainaut M."/>
            <person name="Henrissat B."/>
            <person name="Grigoriev I.V."/>
            <person name="Spatafora J.W."/>
            <person name="Aime M.C."/>
        </authorList>
    </citation>
    <scope>NUCLEOTIDE SEQUENCE [LARGE SCALE GENOMIC DNA]</scope>
    <source>
        <strain evidence="1 2">MCA 4658</strain>
    </source>
</reference>
<name>A0A316W746_9BASI</name>
<proteinExistence type="predicted"/>
<gene>
    <name evidence="1" type="ORF">IE81DRAFT_320192</name>
</gene>
<accession>A0A316W746</accession>
<evidence type="ECO:0000313" key="1">
    <source>
        <dbReference type="EMBL" id="PWN45434.1"/>
    </source>
</evidence>
<dbReference type="Proteomes" id="UP000245783">
    <property type="component" value="Unassembled WGS sequence"/>
</dbReference>
<protein>
    <submittedName>
        <fullName evidence="1">Uncharacterized protein</fullName>
    </submittedName>
</protein>